<evidence type="ECO:0000313" key="2">
    <source>
        <dbReference type="Proteomes" id="UP000076023"/>
    </source>
</evidence>
<comment type="caution">
    <text evidence="1">The sequence shown here is derived from an EMBL/GenBank/DDBJ whole genome shotgun (WGS) entry which is preliminary data.</text>
</comment>
<accession>A0A146G1S1</accession>
<protein>
    <submittedName>
        <fullName evidence="1">Uncharacterized protein</fullName>
    </submittedName>
</protein>
<dbReference type="Proteomes" id="UP000076023">
    <property type="component" value="Unassembled WGS sequence"/>
</dbReference>
<dbReference type="AlphaFoldDB" id="A0A146G1S1"/>
<gene>
    <name evidence="1" type="ORF">TSACC_2169</name>
</gene>
<name>A0A146G1S1_TERSA</name>
<dbReference type="EMBL" id="BDCO01000002">
    <property type="protein sequence ID" value="GAT31775.1"/>
    <property type="molecule type" value="Genomic_DNA"/>
</dbReference>
<sequence>MGFKKPTWTHKPRRLRWHMTSKVTAYPEDCQK</sequence>
<keyword evidence="2" id="KW-1185">Reference proteome</keyword>
<proteinExistence type="predicted"/>
<evidence type="ECO:0000313" key="1">
    <source>
        <dbReference type="EMBL" id="GAT31775.1"/>
    </source>
</evidence>
<dbReference type="InParanoid" id="A0A146G1S1"/>
<reference evidence="2" key="1">
    <citation type="journal article" date="2017" name="Genome Announc.">
        <title>Draft Genome Sequence of Terrimicrobium sacchariphilum NM-5T, a Facultative Anaerobic Soil Bacterium of the Class Spartobacteria.</title>
        <authorList>
            <person name="Qiu Y.L."/>
            <person name="Tourlousse D.M."/>
            <person name="Matsuura N."/>
            <person name="Ohashi A."/>
            <person name="Sekiguchi Y."/>
        </authorList>
    </citation>
    <scope>NUCLEOTIDE SEQUENCE [LARGE SCALE GENOMIC DNA]</scope>
    <source>
        <strain evidence="2">NM-5</strain>
    </source>
</reference>
<organism evidence="1 2">
    <name type="scientific">Terrimicrobium sacchariphilum</name>
    <dbReference type="NCBI Taxonomy" id="690879"/>
    <lineage>
        <taxon>Bacteria</taxon>
        <taxon>Pseudomonadati</taxon>
        <taxon>Verrucomicrobiota</taxon>
        <taxon>Terrimicrobiia</taxon>
        <taxon>Terrimicrobiales</taxon>
        <taxon>Terrimicrobiaceae</taxon>
        <taxon>Terrimicrobium</taxon>
    </lineage>
</organism>